<dbReference type="Pfam" id="PF12937">
    <property type="entry name" value="F-box-like"/>
    <property type="match status" value="1"/>
</dbReference>
<evidence type="ECO:0000313" key="3">
    <source>
        <dbReference type="EMBL" id="CDP18556.1"/>
    </source>
</evidence>
<dbReference type="OrthoDB" id="1726239at2759"/>
<dbReference type="Gene3D" id="1.20.1280.50">
    <property type="match status" value="1"/>
</dbReference>
<dbReference type="InterPro" id="IPR013187">
    <property type="entry name" value="F-box-assoc_dom_typ3"/>
</dbReference>
<gene>
    <name evidence="3" type="ORF">GSCOC_T00004214001</name>
</gene>
<reference evidence="4" key="1">
    <citation type="journal article" date="2014" name="Science">
        <title>The coffee genome provides insight into the convergent evolution of caffeine biosynthesis.</title>
        <authorList>
            <person name="Denoeud F."/>
            <person name="Carretero-Paulet L."/>
            <person name="Dereeper A."/>
            <person name="Droc G."/>
            <person name="Guyot R."/>
            <person name="Pietrella M."/>
            <person name="Zheng C."/>
            <person name="Alberti A."/>
            <person name="Anthony F."/>
            <person name="Aprea G."/>
            <person name="Aury J.M."/>
            <person name="Bento P."/>
            <person name="Bernard M."/>
            <person name="Bocs S."/>
            <person name="Campa C."/>
            <person name="Cenci A."/>
            <person name="Combes M.C."/>
            <person name="Crouzillat D."/>
            <person name="Da Silva C."/>
            <person name="Daddiego L."/>
            <person name="De Bellis F."/>
            <person name="Dussert S."/>
            <person name="Garsmeur O."/>
            <person name="Gayraud T."/>
            <person name="Guignon V."/>
            <person name="Jahn K."/>
            <person name="Jamilloux V."/>
            <person name="Joet T."/>
            <person name="Labadie K."/>
            <person name="Lan T."/>
            <person name="Leclercq J."/>
            <person name="Lepelley M."/>
            <person name="Leroy T."/>
            <person name="Li L.T."/>
            <person name="Librado P."/>
            <person name="Lopez L."/>
            <person name="Munoz A."/>
            <person name="Noel B."/>
            <person name="Pallavicini A."/>
            <person name="Perrotta G."/>
            <person name="Poncet V."/>
            <person name="Pot D."/>
            <person name="Priyono X."/>
            <person name="Rigoreau M."/>
            <person name="Rouard M."/>
            <person name="Rozas J."/>
            <person name="Tranchant-Dubreuil C."/>
            <person name="VanBuren R."/>
            <person name="Zhang Q."/>
            <person name="Andrade A.C."/>
            <person name="Argout X."/>
            <person name="Bertrand B."/>
            <person name="de Kochko A."/>
            <person name="Graziosi G."/>
            <person name="Henry R.J."/>
            <person name="Jayarama X."/>
            <person name="Ming R."/>
            <person name="Nagai C."/>
            <person name="Rounsley S."/>
            <person name="Sankoff D."/>
            <person name="Giuliano G."/>
            <person name="Albert V.A."/>
            <person name="Wincker P."/>
            <person name="Lashermes P."/>
        </authorList>
    </citation>
    <scope>NUCLEOTIDE SEQUENCE [LARGE SCALE GENOMIC DNA]</scope>
    <source>
        <strain evidence="4">cv. DH200-94</strain>
    </source>
</reference>
<dbReference type="Gramene" id="CDP18556">
    <property type="protein sequence ID" value="CDP18556"/>
    <property type="gene ID" value="GSCOC_T00004214001"/>
</dbReference>
<evidence type="ECO:0000313" key="4">
    <source>
        <dbReference type="Proteomes" id="UP000295252"/>
    </source>
</evidence>
<dbReference type="PhylomeDB" id="A0A068VCU7"/>
<dbReference type="PANTHER" id="PTHR31672:SF13">
    <property type="entry name" value="F-BOX PROTEIN CPR30-LIKE"/>
    <property type="match status" value="1"/>
</dbReference>
<dbReference type="InterPro" id="IPR050796">
    <property type="entry name" value="SCF_F-box_component"/>
</dbReference>
<dbReference type="Pfam" id="PF08268">
    <property type="entry name" value="FBA_3"/>
    <property type="match status" value="1"/>
</dbReference>
<feature type="region of interest" description="Disordered" evidence="1">
    <location>
        <begin position="1"/>
        <end position="25"/>
    </location>
</feature>
<keyword evidence="4" id="KW-1185">Reference proteome</keyword>
<sequence>METERERKRRKSTSNDEHHHPGPGNCFENLPHEVALDIISRLFIKSVIQFRFVCRSWNKLSHDPDLVNLHLTRALENKDISLIFHCDYPVNNQLYFVEFADQNPDKDVLRKIQTPFSTFMPEFQVVSSCNGLLCLSNSLFHDGPYVYNPFTGDYKVLPKSTEFQDQDVVLGFGFHPNTNEYRVIRIVYYWNLYELPPRMSRRFRYQNFPGSEVQIFCQGSEKWRVIGDIPYKLDQSSGGVFVNGKLHWVSLWGKNHCRRDRILVSFDLSNEIFSEVPLPENDVNLFRHRYSLSVLGGCLSIVDPSSTNYWVQDIWIMKEYGVKESWEKVFSIGAYDVTRYWSPEMRRTYRIWKNVINQRYVRVLCLLSNGEVLLQYRWGALVSYNPENGMFKDIKFPGMPKFFHITVHIGSLSRASKCPSDVNESQLNWKT</sequence>
<accession>A0A068VCU7</accession>
<organism evidence="3 4">
    <name type="scientific">Coffea canephora</name>
    <name type="common">Robusta coffee</name>
    <dbReference type="NCBI Taxonomy" id="49390"/>
    <lineage>
        <taxon>Eukaryota</taxon>
        <taxon>Viridiplantae</taxon>
        <taxon>Streptophyta</taxon>
        <taxon>Embryophyta</taxon>
        <taxon>Tracheophyta</taxon>
        <taxon>Spermatophyta</taxon>
        <taxon>Magnoliopsida</taxon>
        <taxon>eudicotyledons</taxon>
        <taxon>Gunneridae</taxon>
        <taxon>Pentapetalae</taxon>
        <taxon>asterids</taxon>
        <taxon>lamiids</taxon>
        <taxon>Gentianales</taxon>
        <taxon>Rubiaceae</taxon>
        <taxon>Ixoroideae</taxon>
        <taxon>Gardenieae complex</taxon>
        <taxon>Bertiereae - Coffeeae clade</taxon>
        <taxon>Coffeeae</taxon>
        <taxon>Coffea</taxon>
    </lineage>
</organism>
<dbReference type="OMA" id="WGKEYSI"/>
<dbReference type="EMBL" id="HG739339">
    <property type="protein sequence ID" value="CDP18556.1"/>
    <property type="molecule type" value="Genomic_DNA"/>
</dbReference>
<dbReference type="InterPro" id="IPR001810">
    <property type="entry name" value="F-box_dom"/>
</dbReference>
<dbReference type="FunCoup" id="A0A068VCU7">
    <property type="interactions" value="343"/>
</dbReference>
<protein>
    <recommendedName>
        <fullName evidence="2">F-box domain-containing protein</fullName>
    </recommendedName>
</protein>
<dbReference type="STRING" id="49390.A0A068VCU7"/>
<feature type="domain" description="F-box" evidence="2">
    <location>
        <begin position="24"/>
        <end position="71"/>
    </location>
</feature>
<dbReference type="PANTHER" id="PTHR31672">
    <property type="entry name" value="BNACNNG10540D PROTEIN"/>
    <property type="match status" value="1"/>
</dbReference>
<dbReference type="NCBIfam" id="TIGR01640">
    <property type="entry name" value="F_box_assoc_1"/>
    <property type="match status" value="1"/>
</dbReference>
<dbReference type="SMART" id="SM00256">
    <property type="entry name" value="FBOX"/>
    <property type="match status" value="1"/>
</dbReference>
<dbReference type="SUPFAM" id="SSF81383">
    <property type="entry name" value="F-box domain"/>
    <property type="match status" value="1"/>
</dbReference>
<name>A0A068VCU7_COFCA</name>
<proteinExistence type="predicted"/>
<evidence type="ECO:0000259" key="2">
    <source>
        <dbReference type="PROSITE" id="PS50181"/>
    </source>
</evidence>
<dbReference type="PROSITE" id="PS50181">
    <property type="entry name" value="FBOX"/>
    <property type="match status" value="1"/>
</dbReference>
<dbReference type="AlphaFoldDB" id="A0A068VCU7"/>
<dbReference type="InParanoid" id="A0A068VCU7"/>
<dbReference type="InterPro" id="IPR017451">
    <property type="entry name" value="F-box-assoc_interact_dom"/>
</dbReference>
<dbReference type="InterPro" id="IPR036047">
    <property type="entry name" value="F-box-like_dom_sf"/>
</dbReference>
<evidence type="ECO:0000256" key="1">
    <source>
        <dbReference type="SAM" id="MobiDB-lite"/>
    </source>
</evidence>
<dbReference type="Proteomes" id="UP000295252">
    <property type="component" value="Chromosome III"/>
</dbReference>